<sequence>MHKFKLQKLLDIKIKDEDESKLKYTQAQNNKNIVEENLKSLEQSYEKYSDISKVLDTVTQKITINYLSSLNHSIKAISEELVIQEVKLDKAKIDLVEKQIKRKSLETLKENMLEKLRKEEQRLEQITNDEFALYAYMRNRASLS</sequence>
<dbReference type="Proteomes" id="UP001301012">
    <property type="component" value="Unassembled WGS sequence"/>
</dbReference>
<evidence type="ECO:0000256" key="4">
    <source>
        <dbReference type="ARBA" id="ARBA00022448"/>
    </source>
</evidence>
<evidence type="ECO:0000256" key="8">
    <source>
        <dbReference type="ARBA" id="ARBA00022927"/>
    </source>
</evidence>
<gene>
    <name evidence="12" type="primary">fliJ</name>
    <name evidence="12" type="ORF">QOZ84_03870</name>
</gene>
<evidence type="ECO:0000256" key="5">
    <source>
        <dbReference type="ARBA" id="ARBA00022475"/>
    </source>
</evidence>
<keyword evidence="5" id="KW-1003">Cell membrane</keyword>
<keyword evidence="4" id="KW-0813">Transport</keyword>
<protein>
    <recommendedName>
        <fullName evidence="3">Flagellar FliJ protein</fullName>
    </recommendedName>
</protein>
<keyword evidence="12" id="KW-0969">Cilium</keyword>
<feature type="coiled-coil region" evidence="11">
    <location>
        <begin position="24"/>
        <end position="51"/>
    </location>
</feature>
<dbReference type="RefSeq" id="WP_284131640.1">
    <property type="nucleotide sequence ID" value="NZ_JASKYM010000001.1"/>
</dbReference>
<dbReference type="InterPro" id="IPR012823">
    <property type="entry name" value="Flagell_FliJ"/>
</dbReference>
<keyword evidence="10" id="KW-1006">Bacterial flagellum protein export</keyword>
<dbReference type="InterPro" id="IPR053716">
    <property type="entry name" value="Flag_assembly_chemotaxis_eff"/>
</dbReference>
<keyword evidence="9" id="KW-0472">Membrane</keyword>
<evidence type="ECO:0000256" key="7">
    <source>
        <dbReference type="ARBA" id="ARBA00022795"/>
    </source>
</evidence>
<evidence type="ECO:0000313" key="12">
    <source>
        <dbReference type="EMBL" id="MDK2562676.1"/>
    </source>
</evidence>
<reference evidence="12 13" key="1">
    <citation type="submission" date="2023-05" db="EMBL/GenBank/DDBJ databases">
        <title>Rombocin, a short stable natural nisin variant, displays selective antimicrobial activity against Listeria monocytogenes and employs dual mode of action to kill target bacterial strains.</title>
        <authorList>
            <person name="Wambui J."/>
            <person name="Stephan R."/>
            <person name="Kuipers O.P."/>
        </authorList>
    </citation>
    <scope>NUCLEOTIDE SEQUENCE [LARGE SCALE GENOMIC DNA]</scope>
    <source>
        <strain evidence="12 13">RC002</strain>
    </source>
</reference>
<comment type="similarity">
    <text evidence="2">Belongs to the FliJ family.</text>
</comment>
<organism evidence="12 13">
    <name type="scientific">Romboutsia sedimentorum</name>
    <dbReference type="NCBI Taxonomy" id="1368474"/>
    <lineage>
        <taxon>Bacteria</taxon>
        <taxon>Bacillati</taxon>
        <taxon>Bacillota</taxon>
        <taxon>Clostridia</taxon>
        <taxon>Peptostreptococcales</taxon>
        <taxon>Peptostreptococcaceae</taxon>
        <taxon>Romboutsia</taxon>
    </lineage>
</organism>
<keyword evidence="6" id="KW-0145">Chemotaxis</keyword>
<dbReference type="Gene3D" id="1.10.287.1700">
    <property type="match status" value="1"/>
</dbReference>
<accession>A0ABT7E6Y1</accession>
<comment type="caution">
    <text evidence="12">The sequence shown here is derived from an EMBL/GenBank/DDBJ whole genome shotgun (WGS) entry which is preliminary data.</text>
</comment>
<evidence type="ECO:0000256" key="2">
    <source>
        <dbReference type="ARBA" id="ARBA00010004"/>
    </source>
</evidence>
<keyword evidence="11" id="KW-0175">Coiled coil</keyword>
<proteinExistence type="inferred from homology"/>
<evidence type="ECO:0000256" key="3">
    <source>
        <dbReference type="ARBA" id="ARBA00020392"/>
    </source>
</evidence>
<evidence type="ECO:0000256" key="11">
    <source>
        <dbReference type="SAM" id="Coils"/>
    </source>
</evidence>
<dbReference type="NCBIfam" id="TIGR02473">
    <property type="entry name" value="flagell_FliJ"/>
    <property type="match status" value="1"/>
</dbReference>
<evidence type="ECO:0000256" key="9">
    <source>
        <dbReference type="ARBA" id="ARBA00023136"/>
    </source>
</evidence>
<evidence type="ECO:0000256" key="6">
    <source>
        <dbReference type="ARBA" id="ARBA00022500"/>
    </source>
</evidence>
<dbReference type="EMBL" id="JASKYM010000001">
    <property type="protein sequence ID" value="MDK2562676.1"/>
    <property type="molecule type" value="Genomic_DNA"/>
</dbReference>
<keyword evidence="12" id="KW-0966">Cell projection</keyword>
<dbReference type="Pfam" id="PF02050">
    <property type="entry name" value="FliJ"/>
    <property type="match status" value="1"/>
</dbReference>
<keyword evidence="12" id="KW-0282">Flagellum</keyword>
<keyword evidence="8" id="KW-0653">Protein transport</keyword>
<keyword evidence="7" id="KW-1005">Bacterial flagellum biogenesis</keyword>
<keyword evidence="13" id="KW-1185">Reference proteome</keyword>
<comment type="subcellular location">
    <subcellularLocation>
        <location evidence="1">Cell membrane</location>
        <topology evidence="1">Peripheral membrane protein</topology>
        <orientation evidence="1">Cytoplasmic side</orientation>
    </subcellularLocation>
</comment>
<name>A0ABT7E6Y1_9FIRM</name>
<evidence type="ECO:0000256" key="1">
    <source>
        <dbReference type="ARBA" id="ARBA00004413"/>
    </source>
</evidence>
<feature type="coiled-coil region" evidence="11">
    <location>
        <begin position="88"/>
        <end position="129"/>
    </location>
</feature>
<evidence type="ECO:0000313" key="13">
    <source>
        <dbReference type="Proteomes" id="UP001301012"/>
    </source>
</evidence>
<evidence type="ECO:0000256" key="10">
    <source>
        <dbReference type="ARBA" id="ARBA00023225"/>
    </source>
</evidence>